<evidence type="ECO:0000313" key="4">
    <source>
        <dbReference type="EMBL" id="UWX74295.1"/>
    </source>
</evidence>
<gene>
    <name evidence="3" type="ORF">DM48_1477</name>
    <name evidence="4" type="ORF">NYZ96_22465</name>
</gene>
<dbReference type="InterPro" id="IPR042098">
    <property type="entry name" value="TauD-like_sf"/>
</dbReference>
<dbReference type="Proteomes" id="UP001059745">
    <property type="component" value="Chromosome 2"/>
</dbReference>
<dbReference type="KEGG" id="bgo:BM43_6288"/>
<accession>A0AAW3F5W2</accession>
<dbReference type="RefSeq" id="WP_036040192.1">
    <property type="nucleotide sequence ID" value="NZ_CADEPW010000001.1"/>
</dbReference>
<evidence type="ECO:0000256" key="1">
    <source>
        <dbReference type="ARBA" id="ARBA00023002"/>
    </source>
</evidence>
<reference evidence="4" key="2">
    <citation type="submission" date="2022-09" db="EMBL/GenBank/DDBJ databases">
        <title>Genomic of Burkholderia gladioli.</title>
        <authorList>
            <person name="Wu H."/>
        </authorList>
    </citation>
    <scope>NUCLEOTIDE SEQUENCE</scope>
    <source>
        <strain evidence="4">ZN-S4</strain>
    </source>
</reference>
<dbReference type="GO" id="GO:0016706">
    <property type="term" value="F:2-oxoglutarate-dependent dioxygenase activity"/>
    <property type="evidence" value="ECO:0007669"/>
    <property type="project" value="UniProtKB-ARBA"/>
</dbReference>
<dbReference type="Proteomes" id="UP000029590">
    <property type="component" value="Unassembled WGS sequence"/>
</dbReference>
<keyword evidence="3" id="KW-0223">Dioxygenase</keyword>
<evidence type="ECO:0000313" key="3">
    <source>
        <dbReference type="EMBL" id="KGC15587.1"/>
    </source>
</evidence>
<dbReference type="AlphaFoldDB" id="A0AAW3F5W2"/>
<dbReference type="Pfam" id="PF02668">
    <property type="entry name" value="TauD"/>
    <property type="match status" value="1"/>
</dbReference>
<dbReference type="Gene3D" id="3.60.130.10">
    <property type="entry name" value="Clavaminate synthase-like"/>
    <property type="match status" value="1"/>
</dbReference>
<evidence type="ECO:0000313" key="5">
    <source>
        <dbReference type="Proteomes" id="UP000029590"/>
    </source>
</evidence>
<dbReference type="EMBL" id="CP104215">
    <property type="protein sequence ID" value="UWX74295.1"/>
    <property type="molecule type" value="Genomic_DNA"/>
</dbReference>
<sequence>MSEVLKTIHLSNPQSDELKSLVLKVRRDCPGQIQSRYLARLAVYENEFPVRLGDIFWDAPRPLLITNLPAFSDVEDSKILVLAIGEAIGKCAGYSEYNQSYITDIRPTSLSHESSSGLELLTMHNDLTFASDRCRPAALALVAHTAEGKVPKTLLAEATEIAASLTERELGLLHRDIYEIRAGGKLRWPCEQIRRISILDRDPADRLRIRMSFDNIRPIAGLDEDTSREAEAALKRVTELALVAGRKNGHIIRKGEALLIPNDYALHGRDLFEDEDFDRLLFRSYVITRDMARHQHGNTMISLRL</sequence>
<protein>
    <submittedName>
        <fullName evidence="4">TauD/TfdA family dioxygenase</fullName>
    </submittedName>
    <submittedName>
        <fullName evidence="3">Taurine catabolism dioxygenase TauD, TfdA family protein</fullName>
    </submittedName>
</protein>
<reference evidence="3 5" key="1">
    <citation type="submission" date="2014-04" db="EMBL/GenBank/DDBJ databases">
        <authorList>
            <person name="Bishop-Lilly K.A."/>
            <person name="Broomall S.M."/>
            <person name="Chain P.S."/>
            <person name="Chertkov O."/>
            <person name="Coyne S.R."/>
            <person name="Daligault H.E."/>
            <person name="Davenport K.W."/>
            <person name="Erkkila T."/>
            <person name="Frey K.G."/>
            <person name="Gibbons H.S."/>
            <person name="Gu W."/>
            <person name="Jaissle J."/>
            <person name="Johnson S.L."/>
            <person name="Koroleva G.I."/>
            <person name="Ladner J.T."/>
            <person name="Lo C.-C."/>
            <person name="Minogue T.D."/>
            <person name="Munk C."/>
            <person name="Palacios G.F."/>
            <person name="Redden C.L."/>
            <person name="Rosenzweig C.N."/>
            <person name="Scholz M.B."/>
            <person name="Teshima H."/>
            <person name="Xu Y."/>
        </authorList>
    </citation>
    <scope>NUCLEOTIDE SEQUENCE [LARGE SCALE GENOMIC DNA]</scope>
    <source>
        <strain evidence="3">Gladioli</strain>
        <strain evidence="5">gladioli</strain>
    </source>
</reference>
<evidence type="ECO:0000259" key="2">
    <source>
        <dbReference type="Pfam" id="PF02668"/>
    </source>
</evidence>
<name>A0AAW3F5W2_BURGA</name>
<keyword evidence="1" id="KW-0560">Oxidoreductase</keyword>
<dbReference type="EMBL" id="JPGG01000016">
    <property type="protein sequence ID" value="KGC15587.1"/>
    <property type="molecule type" value="Genomic_DNA"/>
</dbReference>
<dbReference type="SUPFAM" id="SSF51197">
    <property type="entry name" value="Clavaminate synthase-like"/>
    <property type="match status" value="1"/>
</dbReference>
<dbReference type="InterPro" id="IPR003819">
    <property type="entry name" value="TauD/TfdA-like"/>
</dbReference>
<organism evidence="3 5">
    <name type="scientific">Burkholderia gladioli</name>
    <name type="common">Pseudomonas marginata</name>
    <name type="synonym">Phytomonas marginata</name>
    <dbReference type="NCBI Taxonomy" id="28095"/>
    <lineage>
        <taxon>Bacteria</taxon>
        <taxon>Pseudomonadati</taxon>
        <taxon>Pseudomonadota</taxon>
        <taxon>Betaproteobacteria</taxon>
        <taxon>Burkholderiales</taxon>
        <taxon>Burkholderiaceae</taxon>
        <taxon>Burkholderia</taxon>
    </lineage>
</organism>
<feature type="domain" description="TauD/TfdA-like" evidence="2">
    <location>
        <begin position="63"/>
        <end position="285"/>
    </location>
</feature>
<proteinExistence type="predicted"/>